<evidence type="ECO:0000313" key="2">
    <source>
        <dbReference type="EMBL" id="KAK3218043.1"/>
    </source>
</evidence>
<reference evidence="2" key="1">
    <citation type="journal article" date="2023" name="Plant J.">
        <title>Genome sequences and population genomics provide insights into the demographic history, inbreeding, and mutation load of two 'living fossil' tree species of Dipteronia.</title>
        <authorList>
            <person name="Feng Y."/>
            <person name="Comes H.P."/>
            <person name="Chen J."/>
            <person name="Zhu S."/>
            <person name="Lu R."/>
            <person name="Zhang X."/>
            <person name="Li P."/>
            <person name="Qiu J."/>
            <person name="Olsen K.M."/>
            <person name="Qiu Y."/>
        </authorList>
    </citation>
    <scope>NUCLEOTIDE SEQUENCE</scope>
    <source>
        <strain evidence="2">NBL</strain>
    </source>
</reference>
<gene>
    <name evidence="2" type="ORF">Dsin_012013</name>
</gene>
<feature type="domain" description="Reverse transcriptase zinc-binding" evidence="1">
    <location>
        <begin position="43"/>
        <end position="97"/>
    </location>
</feature>
<dbReference type="AlphaFoldDB" id="A0AAE0AHQ2"/>
<protein>
    <recommendedName>
        <fullName evidence="1">Reverse transcriptase zinc-binding domain-containing protein</fullName>
    </recommendedName>
</protein>
<evidence type="ECO:0000259" key="1">
    <source>
        <dbReference type="Pfam" id="PF13966"/>
    </source>
</evidence>
<name>A0AAE0AHQ2_9ROSI</name>
<keyword evidence="3" id="KW-1185">Reference proteome</keyword>
<accession>A0AAE0AHQ2</accession>
<proteinExistence type="predicted"/>
<organism evidence="2 3">
    <name type="scientific">Dipteronia sinensis</name>
    <dbReference type="NCBI Taxonomy" id="43782"/>
    <lineage>
        <taxon>Eukaryota</taxon>
        <taxon>Viridiplantae</taxon>
        <taxon>Streptophyta</taxon>
        <taxon>Embryophyta</taxon>
        <taxon>Tracheophyta</taxon>
        <taxon>Spermatophyta</taxon>
        <taxon>Magnoliopsida</taxon>
        <taxon>eudicotyledons</taxon>
        <taxon>Gunneridae</taxon>
        <taxon>Pentapetalae</taxon>
        <taxon>rosids</taxon>
        <taxon>malvids</taxon>
        <taxon>Sapindales</taxon>
        <taxon>Sapindaceae</taxon>
        <taxon>Hippocastanoideae</taxon>
        <taxon>Acereae</taxon>
        <taxon>Dipteronia</taxon>
    </lineage>
</organism>
<dbReference type="InterPro" id="IPR026960">
    <property type="entry name" value="RVT-Znf"/>
</dbReference>
<dbReference type="EMBL" id="JANJYJ010000004">
    <property type="protein sequence ID" value="KAK3218043.1"/>
    <property type="molecule type" value="Genomic_DNA"/>
</dbReference>
<dbReference type="Pfam" id="PF13966">
    <property type="entry name" value="zf-RVT"/>
    <property type="match status" value="1"/>
</dbReference>
<comment type="caution">
    <text evidence="2">The sequence shown here is derived from an EMBL/GenBank/DDBJ whole genome shotgun (WGS) entry which is preliminary data.</text>
</comment>
<evidence type="ECO:0000313" key="3">
    <source>
        <dbReference type="Proteomes" id="UP001281410"/>
    </source>
</evidence>
<dbReference type="Proteomes" id="UP001281410">
    <property type="component" value="Unassembled WGS sequence"/>
</dbReference>
<sequence>MDAEAKPSSSYMWRSVVWGMGLLEKGVHWRIGDGSKLKSTKSVEIPLKVEIFIWKACHEWIPTMINLARLGIVVQPLFPICKKKDETTVHALWGCRNLKLICDAWPSISGAKPGPGLSPDILGP</sequence>